<dbReference type="PANTHER" id="PTHR15590:SF0">
    <property type="entry name" value="CX9C MOTIF-CONTAINING PROTEIN 4"/>
    <property type="match status" value="1"/>
</dbReference>
<evidence type="ECO:0000313" key="7">
    <source>
        <dbReference type="EMBL" id="RKP05449.1"/>
    </source>
</evidence>
<dbReference type="InterPro" id="IPR009069">
    <property type="entry name" value="Cys_alpha_HP_mot_SF"/>
</dbReference>
<dbReference type="InterPro" id="IPR027179">
    <property type="entry name" value="CMC4"/>
</dbReference>
<evidence type="ECO:0000313" key="8">
    <source>
        <dbReference type="Proteomes" id="UP000271241"/>
    </source>
</evidence>
<feature type="disulfide bond" evidence="6">
    <location>
        <begin position="24"/>
        <end position="35"/>
    </location>
</feature>
<comment type="subcellular location">
    <subcellularLocation>
        <location evidence="1">Mitochondrion intermembrane space</location>
    </subcellularLocation>
</comment>
<keyword evidence="4" id="KW-0496">Mitochondrion</keyword>
<evidence type="ECO:0000256" key="6">
    <source>
        <dbReference type="PIRSR" id="PIRSR627179-50"/>
    </source>
</evidence>
<feature type="disulfide bond" evidence="6">
    <location>
        <begin position="46"/>
        <end position="59"/>
    </location>
</feature>
<dbReference type="Pfam" id="PF08991">
    <property type="entry name" value="CMC4"/>
    <property type="match status" value="1"/>
</dbReference>
<name>A0A4V1IVW2_9FUNG</name>
<dbReference type="PANTHER" id="PTHR15590">
    <property type="entry name" value="CX9C MOTIF-CONTAINING PROTEIN 4"/>
    <property type="match status" value="1"/>
</dbReference>
<evidence type="ECO:0000256" key="5">
    <source>
        <dbReference type="ARBA" id="ARBA00023157"/>
    </source>
</evidence>
<dbReference type="OrthoDB" id="13601at2759"/>
<accession>A0A4V1IVW2</accession>
<evidence type="ECO:0000256" key="4">
    <source>
        <dbReference type="ARBA" id="ARBA00023128"/>
    </source>
</evidence>
<feature type="disulfide bond" evidence="6">
    <location>
        <begin position="14"/>
        <end position="45"/>
    </location>
</feature>
<dbReference type="PROSITE" id="PS51808">
    <property type="entry name" value="CHCH"/>
    <property type="match status" value="1"/>
</dbReference>
<gene>
    <name evidence="7" type="ORF">THASP1DRAFT_19788</name>
</gene>
<keyword evidence="8" id="KW-1185">Reference proteome</keyword>
<sequence>MHLWQPRKSETPPCQREACDIQACLQSNGYNEARCKRVIEALRVCCQRLRETGGTSSACPRRADRSNV</sequence>
<evidence type="ECO:0000256" key="1">
    <source>
        <dbReference type="ARBA" id="ARBA00004569"/>
    </source>
</evidence>
<dbReference type="EMBL" id="KZ993127">
    <property type="protein sequence ID" value="RKP05449.1"/>
    <property type="molecule type" value="Genomic_DNA"/>
</dbReference>
<keyword evidence="5 6" id="KW-1015">Disulfide bond</keyword>
<protein>
    <recommendedName>
        <fullName evidence="3">Cx9C motif-containing protein 4, mitochondrial</fullName>
    </recommendedName>
</protein>
<dbReference type="Gene3D" id="1.10.287.1130">
    <property type="entry name" value="CytochromE C oxidase copper chaperone"/>
    <property type="match status" value="1"/>
</dbReference>
<comment type="similarity">
    <text evidence="2">Belongs to the CMC4 family.</text>
</comment>
<dbReference type="SUPFAM" id="SSF47072">
    <property type="entry name" value="Cysteine alpha-hairpin motif"/>
    <property type="match status" value="1"/>
</dbReference>
<reference evidence="8" key="1">
    <citation type="journal article" date="2018" name="Nat. Microbiol.">
        <title>Leveraging single-cell genomics to expand the fungal tree of life.</title>
        <authorList>
            <person name="Ahrendt S.R."/>
            <person name="Quandt C.A."/>
            <person name="Ciobanu D."/>
            <person name="Clum A."/>
            <person name="Salamov A."/>
            <person name="Andreopoulos B."/>
            <person name="Cheng J.F."/>
            <person name="Woyke T."/>
            <person name="Pelin A."/>
            <person name="Henrissat B."/>
            <person name="Reynolds N.K."/>
            <person name="Benny G.L."/>
            <person name="Smith M.E."/>
            <person name="James T.Y."/>
            <person name="Grigoriev I.V."/>
        </authorList>
    </citation>
    <scope>NUCLEOTIDE SEQUENCE [LARGE SCALE GENOMIC DNA]</scope>
    <source>
        <strain evidence="8">RSA 1356</strain>
    </source>
</reference>
<dbReference type="GO" id="GO:0005758">
    <property type="term" value="C:mitochondrial intermembrane space"/>
    <property type="evidence" value="ECO:0007669"/>
    <property type="project" value="UniProtKB-SubCell"/>
</dbReference>
<dbReference type="STRING" id="78915.A0A4V1IVW2"/>
<evidence type="ECO:0000256" key="3">
    <source>
        <dbReference type="ARBA" id="ARBA00019406"/>
    </source>
</evidence>
<evidence type="ECO:0000256" key="2">
    <source>
        <dbReference type="ARBA" id="ARBA00009858"/>
    </source>
</evidence>
<proteinExistence type="inferred from homology"/>
<organism evidence="7 8">
    <name type="scientific">Thamnocephalis sphaerospora</name>
    <dbReference type="NCBI Taxonomy" id="78915"/>
    <lineage>
        <taxon>Eukaryota</taxon>
        <taxon>Fungi</taxon>
        <taxon>Fungi incertae sedis</taxon>
        <taxon>Zoopagomycota</taxon>
        <taxon>Zoopagomycotina</taxon>
        <taxon>Zoopagomycetes</taxon>
        <taxon>Zoopagales</taxon>
        <taxon>Sigmoideomycetaceae</taxon>
        <taxon>Thamnocephalis</taxon>
    </lineage>
</organism>
<dbReference type="Proteomes" id="UP000271241">
    <property type="component" value="Unassembled WGS sequence"/>
</dbReference>
<dbReference type="AlphaFoldDB" id="A0A4V1IVW2"/>